<dbReference type="InterPro" id="IPR005467">
    <property type="entry name" value="His_kinase_dom"/>
</dbReference>
<dbReference type="PRINTS" id="PR00344">
    <property type="entry name" value="BCTRLSENSOR"/>
</dbReference>
<feature type="domain" description="Histidine kinase" evidence="7">
    <location>
        <begin position="313"/>
        <end position="423"/>
    </location>
</feature>
<dbReference type="EC" id="2.7.13.3" evidence="2"/>
<keyword evidence="6" id="KW-1133">Transmembrane helix</keyword>
<dbReference type="EMBL" id="JAAGPU010000003">
    <property type="protein sequence ID" value="NEU03891.1"/>
    <property type="molecule type" value="Genomic_DNA"/>
</dbReference>
<keyword evidence="6" id="KW-0812">Transmembrane</keyword>
<keyword evidence="4 8" id="KW-0418">Kinase</keyword>
<evidence type="ECO:0000256" key="5">
    <source>
        <dbReference type="ARBA" id="ARBA00023012"/>
    </source>
</evidence>
<organism evidence="8 9">
    <name type="scientific">Clostridium senegalense</name>
    <dbReference type="NCBI Taxonomy" id="1465809"/>
    <lineage>
        <taxon>Bacteria</taxon>
        <taxon>Bacillati</taxon>
        <taxon>Bacillota</taxon>
        <taxon>Clostridia</taxon>
        <taxon>Eubacteriales</taxon>
        <taxon>Clostridiaceae</taxon>
        <taxon>Clostridium</taxon>
    </lineage>
</organism>
<evidence type="ECO:0000256" key="4">
    <source>
        <dbReference type="ARBA" id="ARBA00022777"/>
    </source>
</evidence>
<dbReference type="AlphaFoldDB" id="A0A6M0H1W5"/>
<dbReference type="GO" id="GO:0000155">
    <property type="term" value="F:phosphorelay sensor kinase activity"/>
    <property type="evidence" value="ECO:0007669"/>
    <property type="project" value="TreeGrafter"/>
</dbReference>
<evidence type="ECO:0000256" key="1">
    <source>
        <dbReference type="ARBA" id="ARBA00000085"/>
    </source>
</evidence>
<comment type="catalytic activity">
    <reaction evidence="1">
        <text>ATP + protein L-histidine = ADP + protein N-phospho-L-histidine.</text>
        <dbReference type="EC" id="2.7.13.3"/>
    </reaction>
</comment>
<dbReference type="Pfam" id="PF02518">
    <property type="entry name" value="HATPase_c"/>
    <property type="match status" value="1"/>
</dbReference>
<dbReference type="Gene3D" id="3.30.565.10">
    <property type="entry name" value="Histidine kinase-like ATPase, C-terminal domain"/>
    <property type="match status" value="1"/>
</dbReference>
<dbReference type="Proteomes" id="UP000481872">
    <property type="component" value="Unassembled WGS sequence"/>
</dbReference>
<keyword evidence="5" id="KW-0902">Two-component regulatory system</keyword>
<keyword evidence="3" id="KW-0597">Phosphoprotein</keyword>
<evidence type="ECO:0000256" key="6">
    <source>
        <dbReference type="SAM" id="Phobius"/>
    </source>
</evidence>
<dbReference type="PROSITE" id="PS50109">
    <property type="entry name" value="HIS_KIN"/>
    <property type="match status" value="1"/>
</dbReference>
<comment type="caution">
    <text evidence="8">The sequence shown here is derived from an EMBL/GenBank/DDBJ whole genome shotgun (WGS) entry which is preliminary data.</text>
</comment>
<dbReference type="SUPFAM" id="SSF55874">
    <property type="entry name" value="ATPase domain of HSP90 chaperone/DNA topoisomerase II/histidine kinase"/>
    <property type="match status" value="1"/>
</dbReference>
<reference evidence="8 9" key="1">
    <citation type="submission" date="2020-02" db="EMBL/GenBank/DDBJ databases">
        <title>Genome assembly of a novel Clostridium senegalense strain.</title>
        <authorList>
            <person name="Gupta T.B."/>
            <person name="Jauregui R."/>
            <person name="Maclean P."/>
            <person name="Nawarathana A."/>
            <person name="Brightwell G."/>
        </authorList>
    </citation>
    <scope>NUCLEOTIDE SEQUENCE [LARGE SCALE GENOMIC DNA]</scope>
    <source>
        <strain evidence="8 9">AGRFS4</strain>
    </source>
</reference>
<dbReference type="InterPro" id="IPR003594">
    <property type="entry name" value="HATPase_dom"/>
</dbReference>
<evidence type="ECO:0000313" key="9">
    <source>
        <dbReference type="Proteomes" id="UP000481872"/>
    </source>
</evidence>
<protein>
    <recommendedName>
        <fullName evidence="2">histidine kinase</fullName>
        <ecNumber evidence="2">2.7.13.3</ecNumber>
    </recommendedName>
</protein>
<evidence type="ECO:0000259" key="7">
    <source>
        <dbReference type="PROSITE" id="PS50109"/>
    </source>
</evidence>
<sequence length="427" mass="49225">MMNLGLDNNIKRTILVSFFISIGAQFHINLFLTNFKISFAIILLPIFIYFLGSFNVALTTLLSSLGVFFLRIIVHFLTTGSFDNSISSYSPEIFFYIFYGLAFNFYIKTINYSLKNKFFLLNLIIIDYVSNFIEGFIRVGTIVFSFKVQESIILVAIIRSLLVYIVFVAIDYYSIILLKKEHAERYKKLLWVTAKLKSEVFWIEKNMHAIENVMSISYGLFEKISKNASSDTWANDSLIIAKDIHEIKKEYSLVVRGIKDALEDNLNDNGIDFEEIIKILQISMIREISSYKKNISLSFSIQKNFFTNKHYFLMSILRNLIMNSIESINDDKKHYISAIHYTDQKNHIFKIKDDGSGIKKENLNYIFSPGYSTKINYETGEINRGLGLSLVKDIITDELQGSIDVTSLEGIGTTFLIRIPKNILEEL</sequence>
<feature type="transmembrane region" description="Helical" evidence="6">
    <location>
        <begin position="88"/>
        <end position="107"/>
    </location>
</feature>
<feature type="transmembrane region" description="Helical" evidence="6">
    <location>
        <begin position="37"/>
        <end position="58"/>
    </location>
</feature>
<dbReference type="RefSeq" id="WP_199869194.1">
    <property type="nucleotide sequence ID" value="NZ_JAAGPU010000003.1"/>
</dbReference>
<dbReference type="InterPro" id="IPR004358">
    <property type="entry name" value="Sig_transdc_His_kin-like_C"/>
</dbReference>
<gene>
    <name evidence="8" type="ORF">G3M99_03270</name>
</gene>
<feature type="transmembrane region" description="Helical" evidence="6">
    <location>
        <begin position="119"/>
        <end position="146"/>
    </location>
</feature>
<name>A0A6M0H1W5_9CLOT</name>
<dbReference type="PANTHER" id="PTHR43547">
    <property type="entry name" value="TWO-COMPONENT HISTIDINE KINASE"/>
    <property type="match status" value="1"/>
</dbReference>
<evidence type="ECO:0000256" key="2">
    <source>
        <dbReference type="ARBA" id="ARBA00012438"/>
    </source>
</evidence>
<accession>A0A6M0H1W5</accession>
<keyword evidence="9" id="KW-1185">Reference proteome</keyword>
<dbReference type="PANTHER" id="PTHR43547:SF10">
    <property type="entry name" value="SENSOR HISTIDINE KINASE DCUS"/>
    <property type="match status" value="1"/>
</dbReference>
<keyword evidence="4 8" id="KW-0808">Transferase</keyword>
<proteinExistence type="predicted"/>
<keyword evidence="6" id="KW-0472">Membrane</keyword>
<feature type="transmembrane region" description="Helical" evidence="6">
    <location>
        <begin position="12"/>
        <end position="31"/>
    </location>
</feature>
<dbReference type="SMART" id="SM00387">
    <property type="entry name" value="HATPase_c"/>
    <property type="match status" value="1"/>
</dbReference>
<feature type="transmembrane region" description="Helical" evidence="6">
    <location>
        <begin position="152"/>
        <end position="178"/>
    </location>
</feature>
<evidence type="ECO:0000313" key="8">
    <source>
        <dbReference type="EMBL" id="NEU03891.1"/>
    </source>
</evidence>
<evidence type="ECO:0000256" key="3">
    <source>
        <dbReference type="ARBA" id="ARBA00022553"/>
    </source>
</evidence>
<dbReference type="InterPro" id="IPR036890">
    <property type="entry name" value="HATPase_C_sf"/>
</dbReference>